<keyword evidence="2" id="KW-1185">Reference proteome</keyword>
<sequence>MSVGSKETAMTPETEQTSLEEIAARAEIGSVREPEFRLVADLIRMTILGHEARAEAA</sequence>
<dbReference type="Proteomes" id="UP000630353">
    <property type="component" value="Unassembled WGS sequence"/>
</dbReference>
<proteinExistence type="predicted"/>
<organism evidence="1 2">
    <name type="scientific">Thalassobaculum fulvum</name>
    <dbReference type="NCBI Taxonomy" id="1633335"/>
    <lineage>
        <taxon>Bacteria</taxon>
        <taxon>Pseudomonadati</taxon>
        <taxon>Pseudomonadota</taxon>
        <taxon>Alphaproteobacteria</taxon>
        <taxon>Rhodospirillales</taxon>
        <taxon>Thalassobaculaceae</taxon>
        <taxon>Thalassobaculum</taxon>
    </lineage>
</organism>
<gene>
    <name evidence="1" type="ORF">GCM10017083_00230</name>
</gene>
<evidence type="ECO:0000313" key="2">
    <source>
        <dbReference type="Proteomes" id="UP000630353"/>
    </source>
</evidence>
<dbReference type="AlphaFoldDB" id="A0A919CM75"/>
<name>A0A919CM75_9PROT</name>
<comment type="caution">
    <text evidence="1">The sequence shown here is derived from an EMBL/GenBank/DDBJ whole genome shotgun (WGS) entry which is preliminary data.</text>
</comment>
<evidence type="ECO:0000313" key="1">
    <source>
        <dbReference type="EMBL" id="GHD38922.1"/>
    </source>
</evidence>
<accession>A0A919CM75</accession>
<protein>
    <submittedName>
        <fullName evidence="1">Uncharacterized protein</fullName>
    </submittedName>
</protein>
<reference evidence="1" key="1">
    <citation type="journal article" date="2014" name="Int. J. Syst. Evol. Microbiol.">
        <title>Complete genome sequence of Corynebacterium casei LMG S-19264T (=DSM 44701T), isolated from a smear-ripened cheese.</title>
        <authorList>
            <consortium name="US DOE Joint Genome Institute (JGI-PGF)"/>
            <person name="Walter F."/>
            <person name="Albersmeier A."/>
            <person name="Kalinowski J."/>
            <person name="Ruckert C."/>
        </authorList>
    </citation>
    <scope>NUCLEOTIDE SEQUENCE</scope>
    <source>
        <strain evidence="1">KCTC 42651</strain>
    </source>
</reference>
<dbReference type="EMBL" id="BMZS01000001">
    <property type="protein sequence ID" value="GHD38922.1"/>
    <property type="molecule type" value="Genomic_DNA"/>
</dbReference>
<reference evidence="1" key="2">
    <citation type="submission" date="2020-09" db="EMBL/GenBank/DDBJ databases">
        <authorList>
            <person name="Sun Q."/>
            <person name="Kim S."/>
        </authorList>
    </citation>
    <scope>NUCLEOTIDE SEQUENCE</scope>
    <source>
        <strain evidence="1">KCTC 42651</strain>
    </source>
</reference>